<evidence type="ECO:0000313" key="3">
    <source>
        <dbReference type="EMBL" id="KAF4614396.1"/>
    </source>
</evidence>
<sequence length="463" mass="52977">MPCGSLDKRRQGHRCVQCRENHRKCDGSRPCRYCKDQKLKCDEPVSTKGTVTVVQYRPNPPIQPISRILGVNDWLFVRIFFNAVISDSLFLSAYTYDEIGQLIHEKGSVYEAVVAVGTTYASQMYTDLRLSSDQKKDLDKLCSKLRFSITSEIHEPHAIQDPYFLLRAHLLGFIEIMTDDTAERWGRLVHNIQHYLLPQNELAPSEKSFHVPLLSTTRLSIAICDVMYDNLPCTLCLTHLPCNISVASGPQKEVLTSRGEKIEFLARVLERWAVLKFRSFDWIKNMESDQSSTLDQNSYFCLDQDTKQISLAGLEIICQACELQQEVIATMLNQFAQGSECAIHDRDFIQPFYHWVLTGLSHLFLRPEWHSYDWNLPVMEAALTNQQALLALNGVERMLQKAQIDTALYASFLPVVGVQLSTVEDRNRIIKLLHDIKERGFAVASAFEADIIRGWNNPHSLFF</sequence>
<dbReference type="SUPFAM" id="SSF57701">
    <property type="entry name" value="Zn2/Cys6 DNA-binding domain"/>
    <property type="match status" value="1"/>
</dbReference>
<gene>
    <name evidence="3" type="ORF">G7Y89_g15340</name>
</gene>
<reference evidence="3 4" key="1">
    <citation type="submission" date="2020-03" db="EMBL/GenBank/DDBJ databases">
        <title>Draft Genome Sequence of Cudoniella acicularis.</title>
        <authorList>
            <person name="Buettner E."/>
            <person name="Kellner H."/>
        </authorList>
    </citation>
    <scope>NUCLEOTIDE SEQUENCE [LARGE SCALE GENOMIC DNA]</scope>
    <source>
        <strain evidence="3 4">DSM 108380</strain>
    </source>
</reference>
<dbReference type="Proteomes" id="UP000566819">
    <property type="component" value="Unassembled WGS sequence"/>
</dbReference>
<keyword evidence="4" id="KW-1185">Reference proteome</keyword>
<dbReference type="OrthoDB" id="5059721at2759"/>
<proteinExistence type="predicted"/>
<dbReference type="InterPro" id="IPR001138">
    <property type="entry name" value="Zn2Cys6_DnaBD"/>
</dbReference>
<evidence type="ECO:0000313" key="4">
    <source>
        <dbReference type="Proteomes" id="UP000566819"/>
    </source>
</evidence>
<dbReference type="PROSITE" id="PS50048">
    <property type="entry name" value="ZN2_CY6_FUNGAL_2"/>
    <property type="match status" value="1"/>
</dbReference>
<name>A0A8H4VKQ9_9HELO</name>
<dbReference type="CDD" id="cd00067">
    <property type="entry name" value="GAL4"/>
    <property type="match status" value="1"/>
</dbReference>
<organism evidence="3 4">
    <name type="scientific">Cudoniella acicularis</name>
    <dbReference type="NCBI Taxonomy" id="354080"/>
    <lineage>
        <taxon>Eukaryota</taxon>
        <taxon>Fungi</taxon>
        <taxon>Dikarya</taxon>
        <taxon>Ascomycota</taxon>
        <taxon>Pezizomycotina</taxon>
        <taxon>Leotiomycetes</taxon>
        <taxon>Helotiales</taxon>
        <taxon>Tricladiaceae</taxon>
        <taxon>Cudoniella</taxon>
    </lineage>
</organism>
<dbReference type="EMBL" id="JAAMPI010002340">
    <property type="protein sequence ID" value="KAF4614396.1"/>
    <property type="molecule type" value="Genomic_DNA"/>
</dbReference>
<dbReference type="AlphaFoldDB" id="A0A8H4VKQ9"/>
<dbReference type="Pfam" id="PF00172">
    <property type="entry name" value="Zn_clus"/>
    <property type="match status" value="1"/>
</dbReference>
<accession>A0A8H4VKQ9</accession>
<evidence type="ECO:0000259" key="2">
    <source>
        <dbReference type="PROSITE" id="PS50048"/>
    </source>
</evidence>
<evidence type="ECO:0000256" key="1">
    <source>
        <dbReference type="ARBA" id="ARBA00023242"/>
    </source>
</evidence>
<dbReference type="GO" id="GO:0000981">
    <property type="term" value="F:DNA-binding transcription factor activity, RNA polymerase II-specific"/>
    <property type="evidence" value="ECO:0007669"/>
    <property type="project" value="InterPro"/>
</dbReference>
<comment type="caution">
    <text evidence="3">The sequence shown here is derived from an EMBL/GenBank/DDBJ whole genome shotgun (WGS) entry which is preliminary data.</text>
</comment>
<feature type="domain" description="Zn(2)-C6 fungal-type" evidence="2">
    <location>
        <begin position="14"/>
        <end position="41"/>
    </location>
</feature>
<protein>
    <recommendedName>
        <fullName evidence="2">Zn(2)-C6 fungal-type domain-containing protein</fullName>
    </recommendedName>
</protein>
<keyword evidence="1" id="KW-0539">Nucleus</keyword>
<dbReference type="InterPro" id="IPR036864">
    <property type="entry name" value="Zn2-C6_fun-type_DNA-bd_sf"/>
</dbReference>
<dbReference type="GO" id="GO:0008270">
    <property type="term" value="F:zinc ion binding"/>
    <property type="evidence" value="ECO:0007669"/>
    <property type="project" value="InterPro"/>
</dbReference>